<organism evidence="2">
    <name type="scientific">Hexamita inflata</name>
    <dbReference type="NCBI Taxonomy" id="28002"/>
    <lineage>
        <taxon>Eukaryota</taxon>
        <taxon>Metamonada</taxon>
        <taxon>Diplomonadida</taxon>
        <taxon>Hexamitidae</taxon>
        <taxon>Hexamitinae</taxon>
        <taxon>Hexamita</taxon>
    </lineage>
</organism>
<dbReference type="EMBL" id="CAXDID020000441">
    <property type="protein sequence ID" value="CAL6092136.1"/>
    <property type="molecule type" value="Genomic_DNA"/>
</dbReference>
<proteinExistence type="predicted"/>
<evidence type="ECO:0000313" key="3">
    <source>
        <dbReference type="EMBL" id="CAL6092136.1"/>
    </source>
</evidence>
<keyword evidence="1" id="KW-0812">Transmembrane</keyword>
<feature type="transmembrane region" description="Helical" evidence="1">
    <location>
        <begin position="55"/>
        <end position="73"/>
    </location>
</feature>
<accession>A0AA86NJV5</accession>
<keyword evidence="4" id="KW-1185">Reference proteome</keyword>
<protein>
    <submittedName>
        <fullName evidence="3">Hypothetical_protein</fullName>
    </submittedName>
</protein>
<sequence>MDCRIFSDNNWSASNRLTIDSFRLIMLLFHGEVSLGVPGYAYVKELLFAIFYERYVGFVFLVSSVVIILANFFDFSNFVGVNHFIGQLSNKVIMCQDVISLKLFTIKLVVNVILAVAKITFCIQAYVFLLFVESHVNQILEPFVCDLVVVIQAMTQFYF</sequence>
<comment type="caution">
    <text evidence="2">The sequence shown here is derived from an EMBL/GenBank/DDBJ whole genome shotgun (WGS) entry which is preliminary data.</text>
</comment>
<evidence type="ECO:0000313" key="2">
    <source>
        <dbReference type="EMBL" id="CAI9920311.1"/>
    </source>
</evidence>
<feature type="transmembrane region" description="Helical" evidence="1">
    <location>
        <begin position="108"/>
        <end position="132"/>
    </location>
</feature>
<keyword evidence="1" id="KW-1133">Transmembrane helix</keyword>
<reference evidence="3 4" key="2">
    <citation type="submission" date="2024-07" db="EMBL/GenBank/DDBJ databases">
        <authorList>
            <person name="Akdeniz Z."/>
        </authorList>
    </citation>
    <scope>NUCLEOTIDE SEQUENCE [LARGE SCALE GENOMIC DNA]</scope>
</reference>
<dbReference type="AlphaFoldDB" id="A0AA86NJV5"/>
<dbReference type="EMBL" id="CATOUU010000198">
    <property type="protein sequence ID" value="CAI9920311.1"/>
    <property type="molecule type" value="Genomic_DNA"/>
</dbReference>
<keyword evidence="1" id="KW-0472">Membrane</keyword>
<dbReference type="Proteomes" id="UP001642409">
    <property type="component" value="Unassembled WGS sequence"/>
</dbReference>
<gene>
    <name evidence="3" type="ORF">HINF_LOCUS66122</name>
    <name evidence="2" type="ORF">HINF_LOCUS7956</name>
</gene>
<reference evidence="2" key="1">
    <citation type="submission" date="2023-06" db="EMBL/GenBank/DDBJ databases">
        <authorList>
            <person name="Kurt Z."/>
        </authorList>
    </citation>
    <scope>NUCLEOTIDE SEQUENCE</scope>
</reference>
<evidence type="ECO:0000256" key="1">
    <source>
        <dbReference type="SAM" id="Phobius"/>
    </source>
</evidence>
<feature type="transmembrane region" description="Helical" evidence="1">
    <location>
        <begin position="24"/>
        <end position="43"/>
    </location>
</feature>
<evidence type="ECO:0000313" key="4">
    <source>
        <dbReference type="Proteomes" id="UP001642409"/>
    </source>
</evidence>
<name>A0AA86NJV5_9EUKA</name>